<organism evidence="3">
    <name type="scientific">uncultured marine group II/III euryarchaeote SAT1000_32_C10</name>
    <dbReference type="NCBI Taxonomy" id="1456573"/>
    <lineage>
        <taxon>Archaea</taxon>
        <taxon>Methanobacteriati</taxon>
        <taxon>Methanobacteriota</taxon>
        <taxon>environmental samples</taxon>
    </lineage>
</organism>
<reference evidence="3" key="1">
    <citation type="journal article" date="2014" name="Genome Biol. Evol.">
        <title>Pangenome evidence for extensive interdomain horizontal transfer affecting lineage core and shell genes in uncultured planktonic thaumarchaeota and euryarchaeota.</title>
        <authorList>
            <person name="Deschamps P."/>
            <person name="Zivanovic Y."/>
            <person name="Moreira D."/>
            <person name="Rodriguez-Valera F."/>
            <person name="Lopez-Garcia P."/>
        </authorList>
    </citation>
    <scope>NUCLEOTIDE SEQUENCE</scope>
</reference>
<evidence type="ECO:0000313" key="3">
    <source>
        <dbReference type="EMBL" id="AIF24504.1"/>
    </source>
</evidence>
<feature type="transmembrane region" description="Helical" evidence="2">
    <location>
        <begin position="153"/>
        <end position="176"/>
    </location>
</feature>
<evidence type="ECO:0000256" key="2">
    <source>
        <dbReference type="SAM" id="Phobius"/>
    </source>
</evidence>
<evidence type="ECO:0000256" key="1">
    <source>
        <dbReference type="SAM" id="MobiDB-lite"/>
    </source>
</evidence>
<proteinExistence type="predicted"/>
<dbReference type="EMBL" id="KF901262">
    <property type="protein sequence ID" value="AIF24504.1"/>
    <property type="molecule type" value="Genomic_DNA"/>
</dbReference>
<sequence length="186" mass="20738">MSEGTLSPDGKFLWTGEEWIPAPPEQTQSSPDAHFNAPESPRPKSYNPYLPREDSDSSGEDSAEYDLDGTVFALVSWVLGYNGAVLLAIIFTAYSLMSADVEPGWISSYDYLVLKALAVAWVIGIILTVYCRVNLVFVEDEVALKVLRDQNKISAVLLALPLLPIALFLLLLYFTMKYGKTHPRYR</sequence>
<dbReference type="AlphaFoldDB" id="A0A075I9C4"/>
<keyword evidence="2" id="KW-0812">Transmembrane</keyword>
<name>A0A075I9C4_9EURY</name>
<protein>
    <submittedName>
        <fullName evidence="3">Uncharacterized protein</fullName>
    </submittedName>
</protein>
<feature type="transmembrane region" description="Helical" evidence="2">
    <location>
        <begin position="109"/>
        <end position="133"/>
    </location>
</feature>
<keyword evidence="2" id="KW-1133">Transmembrane helix</keyword>
<keyword evidence="2" id="KW-0472">Membrane</keyword>
<accession>A0A075I9C4</accession>
<feature type="transmembrane region" description="Helical" evidence="2">
    <location>
        <begin position="71"/>
        <end position="97"/>
    </location>
</feature>
<feature type="region of interest" description="Disordered" evidence="1">
    <location>
        <begin position="1"/>
        <end position="62"/>
    </location>
</feature>